<dbReference type="RefSeq" id="XP_003013418.1">
    <property type="nucleotide sequence ID" value="XM_003013372.1"/>
</dbReference>
<sequence>MYLPNWGSDIFTTSADSLPMEAQPSGQKKMNLVLPEWKHDEESVSNEKSANIAPISGLDEKTELKVPEQAVHSTKQKL</sequence>
<evidence type="ECO:0000313" key="2">
    <source>
        <dbReference type="EMBL" id="EFE32778.1"/>
    </source>
</evidence>
<keyword evidence="3" id="KW-1185">Reference proteome</keyword>
<comment type="caution">
    <text evidence="2">The sequence shown here is derived from an EMBL/GenBank/DDBJ whole genome shotgun (WGS) entry which is preliminary data.</text>
</comment>
<feature type="region of interest" description="Disordered" evidence="1">
    <location>
        <begin position="39"/>
        <end position="78"/>
    </location>
</feature>
<accession>D4AVM2</accession>
<dbReference type="GeneID" id="9519454"/>
<reference evidence="3" key="1">
    <citation type="journal article" date="2011" name="Genome Biol.">
        <title>Comparative and functional genomics provide insights into the pathogenicity of dermatophytic fungi.</title>
        <authorList>
            <person name="Burmester A."/>
            <person name="Shelest E."/>
            <person name="Gloeckner G."/>
            <person name="Heddergott C."/>
            <person name="Schindler S."/>
            <person name="Staib P."/>
            <person name="Heidel A."/>
            <person name="Felder M."/>
            <person name="Petzold A."/>
            <person name="Szafranski K."/>
            <person name="Feuermann M."/>
            <person name="Pedruzzi I."/>
            <person name="Priebe S."/>
            <person name="Groth M."/>
            <person name="Winkler R."/>
            <person name="Li W."/>
            <person name="Kniemeyer O."/>
            <person name="Schroeckh V."/>
            <person name="Hertweck C."/>
            <person name="Hube B."/>
            <person name="White T.C."/>
            <person name="Platzer M."/>
            <person name="Guthke R."/>
            <person name="Heitman J."/>
            <person name="Woestemeyer J."/>
            <person name="Zipfel P.F."/>
            <person name="Monod M."/>
            <person name="Brakhage A.A."/>
        </authorList>
    </citation>
    <scope>NUCLEOTIDE SEQUENCE [LARGE SCALE GENOMIC DNA]</scope>
    <source>
        <strain evidence="3">ATCC MYA-4681 / CBS 112371</strain>
    </source>
</reference>
<dbReference type="KEGG" id="abe:ARB_00236"/>
<name>D4AVM2_ARTBC</name>
<proteinExistence type="predicted"/>
<dbReference type="Proteomes" id="UP000008866">
    <property type="component" value="Unassembled WGS sequence"/>
</dbReference>
<dbReference type="AlphaFoldDB" id="D4AVM2"/>
<protein>
    <submittedName>
        <fullName evidence="2">Uncharacterized protein</fullName>
    </submittedName>
</protein>
<dbReference type="HOGENOM" id="CLU_2623781_0_0_1"/>
<dbReference type="eggNOG" id="ENOG502SKQT">
    <property type="taxonomic scope" value="Eukaryota"/>
</dbReference>
<evidence type="ECO:0000256" key="1">
    <source>
        <dbReference type="SAM" id="MobiDB-lite"/>
    </source>
</evidence>
<dbReference type="EMBL" id="ABSU01000013">
    <property type="protein sequence ID" value="EFE32778.1"/>
    <property type="molecule type" value="Genomic_DNA"/>
</dbReference>
<organism evidence="2 3">
    <name type="scientific">Arthroderma benhamiae (strain ATCC MYA-4681 / CBS 112371)</name>
    <name type="common">Trichophyton mentagrophytes</name>
    <dbReference type="NCBI Taxonomy" id="663331"/>
    <lineage>
        <taxon>Eukaryota</taxon>
        <taxon>Fungi</taxon>
        <taxon>Dikarya</taxon>
        <taxon>Ascomycota</taxon>
        <taxon>Pezizomycotina</taxon>
        <taxon>Eurotiomycetes</taxon>
        <taxon>Eurotiomycetidae</taxon>
        <taxon>Onygenales</taxon>
        <taxon>Arthrodermataceae</taxon>
        <taxon>Trichophyton</taxon>
    </lineage>
</organism>
<evidence type="ECO:0000313" key="3">
    <source>
        <dbReference type="Proteomes" id="UP000008866"/>
    </source>
</evidence>
<gene>
    <name evidence="2" type="ORF">ARB_00236</name>
</gene>